<evidence type="ECO:0000259" key="6">
    <source>
        <dbReference type="PROSITE" id="PS51149"/>
    </source>
</evidence>
<evidence type="ECO:0000256" key="4">
    <source>
        <dbReference type="PROSITE-ProRule" id="PRU00492"/>
    </source>
</evidence>
<keyword evidence="3 4" id="KW-0067">ATP-binding</keyword>
<dbReference type="Pfam" id="PF13597">
    <property type="entry name" value="NRDD"/>
    <property type="match status" value="1"/>
</dbReference>
<dbReference type="PANTHER" id="PTHR21075:SF0">
    <property type="entry name" value="ANAEROBIC RIBONUCLEOSIDE-TRIPHOSPHATE REDUCTASE"/>
    <property type="match status" value="1"/>
</dbReference>
<feature type="domain" description="Glycine radical" evidence="6">
    <location>
        <begin position="616"/>
        <end position="740"/>
    </location>
</feature>
<dbReference type="PROSITE" id="PS51149">
    <property type="entry name" value="GLY_RADICAL_2"/>
    <property type="match status" value="1"/>
</dbReference>
<keyword evidence="8" id="KW-0560">Oxidoreductase</keyword>
<keyword evidence="2 5" id="KW-0556">Organic radical</keyword>
<evidence type="ECO:0000256" key="1">
    <source>
        <dbReference type="ARBA" id="ARBA00022741"/>
    </source>
</evidence>
<dbReference type="KEGG" id="tio:INP52_07855"/>
<evidence type="ECO:0000256" key="5">
    <source>
        <dbReference type="PROSITE-ProRule" id="PRU00493"/>
    </source>
</evidence>
<dbReference type="InterPro" id="IPR012833">
    <property type="entry name" value="NrdD"/>
</dbReference>
<evidence type="ECO:0000256" key="2">
    <source>
        <dbReference type="ARBA" id="ARBA00022818"/>
    </source>
</evidence>
<feature type="modified residue" description="Glycine radical" evidence="5">
    <location>
        <position position="718"/>
    </location>
</feature>
<dbReference type="NCBIfam" id="NF006732">
    <property type="entry name" value="PRK09263.1"/>
    <property type="match status" value="1"/>
</dbReference>
<dbReference type="GO" id="GO:0004748">
    <property type="term" value="F:ribonucleoside-diphosphate reductase activity, thioredoxin disulfide as acceptor"/>
    <property type="evidence" value="ECO:0007669"/>
    <property type="project" value="TreeGrafter"/>
</dbReference>
<proteinExistence type="predicted"/>
<gene>
    <name evidence="8" type="primary">nrdD</name>
    <name evidence="8" type="ORF">INP52_07855</name>
</gene>
<dbReference type="NCBIfam" id="TIGR02487">
    <property type="entry name" value="NrdD"/>
    <property type="match status" value="1"/>
</dbReference>
<dbReference type="Gene3D" id="3.20.70.20">
    <property type="match status" value="1"/>
</dbReference>
<reference evidence="8 9" key="1">
    <citation type="submission" date="2020-10" db="EMBL/GenBank/DDBJ databases">
        <title>Olsenella immobilis sp.nov., isolated from the mud in a fermentation cellar used for the production of Chinese strong-flavoured liquor.</title>
        <authorList>
            <person name="Lu L."/>
        </authorList>
    </citation>
    <scope>NUCLEOTIDE SEQUENCE [LARGE SCALE GENOMIC DNA]</scope>
    <source>
        <strain evidence="8 9">LZLJ-2</strain>
    </source>
</reference>
<evidence type="ECO:0000313" key="9">
    <source>
        <dbReference type="Proteomes" id="UP000593735"/>
    </source>
</evidence>
<protein>
    <submittedName>
        <fullName evidence="8">Anaerobic ribonucleoside-triphosphate reductase</fullName>
        <ecNumber evidence="8">1.17.4.2</ecNumber>
    </submittedName>
</protein>
<keyword evidence="9" id="KW-1185">Reference proteome</keyword>
<dbReference type="InterPro" id="IPR001150">
    <property type="entry name" value="Gly_radical"/>
</dbReference>
<dbReference type="GO" id="GO:0031250">
    <property type="term" value="C:anaerobic ribonucleoside-triphosphate reductase complex"/>
    <property type="evidence" value="ECO:0007669"/>
    <property type="project" value="TreeGrafter"/>
</dbReference>
<dbReference type="GO" id="GO:0008998">
    <property type="term" value="F:ribonucleoside-triphosphate reductase (thioredoxin) activity"/>
    <property type="evidence" value="ECO:0007669"/>
    <property type="project" value="UniProtKB-EC"/>
</dbReference>
<dbReference type="EC" id="1.17.4.2" evidence="8"/>
<name>A0A7S7M802_9ACTN</name>
<organism evidence="8 9">
    <name type="scientific">Thermophilibacter immobilis</name>
    <dbReference type="NCBI Taxonomy" id="2779519"/>
    <lineage>
        <taxon>Bacteria</taxon>
        <taxon>Bacillati</taxon>
        <taxon>Actinomycetota</taxon>
        <taxon>Coriobacteriia</taxon>
        <taxon>Coriobacteriales</taxon>
        <taxon>Atopobiaceae</taxon>
        <taxon>Thermophilibacter</taxon>
    </lineage>
</organism>
<dbReference type="SUPFAM" id="SSF51998">
    <property type="entry name" value="PFL-like glycyl radical enzymes"/>
    <property type="match status" value="1"/>
</dbReference>
<keyword evidence="1 4" id="KW-0547">Nucleotide-binding</keyword>
<dbReference type="GO" id="GO:0009265">
    <property type="term" value="P:2'-deoxyribonucleotide biosynthetic process"/>
    <property type="evidence" value="ECO:0007669"/>
    <property type="project" value="TreeGrafter"/>
</dbReference>
<dbReference type="GO" id="GO:0005524">
    <property type="term" value="F:ATP binding"/>
    <property type="evidence" value="ECO:0007669"/>
    <property type="project" value="UniProtKB-UniRule"/>
</dbReference>
<dbReference type="Proteomes" id="UP000593735">
    <property type="component" value="Chromosome"/>
</dbReference>
<feature type="domain" description="ATP-cone" evidence="7">
    <location>
        <begin position="1"/>
        <end position="94"/>
    </location>
</feature>
<dbReference type="EMBL" id="CP063767">
    <property type="protein sequence ID" value="QOY60313.1"/>
    <property type="molecule type" value="Genomic_DNA"/>
</dbReference>
<evidence type="ECO:0000313" key="8">
    <source>
        <dbReference type="EMBL" id="QOY60313.1"/>
    </source>
</evidence>
<sequence length="740" mass="84186">MKIIKRNGSEVTFDVIKIENAIRAANLEVPAAERLTDREIKFSSLNVTDECLEAGHTVTVEEVQDLVEDQLMALDHFEVARRYIIYRYLQGQKRQKNTTDDKILSLIECNNEEVKQENSNKNPTVVSVQRDYMAGEVSKDLAMRKLLPAEVVDAHNEGIIHFHDSDYFAQHMHNCDLINLEDMLQNGTVISGTLIERPHSFSTACNIATQIIAQVASCQYGGQSISLTHLAPFVDVSRKKIRRQVAAEMEAIDAHPGEEKLNQIVEKRLREEVSRGVQTIQYQVVTLMTTNGQAPFITVFMYLNEANNEQEKADLALCIEEMLRQRYQGVKNEEGVWITPAFPKLIYVLEPDNVAEGTPYFYLTKLAAKCTARRMVPDYISEKKMHEYKLSKGEVEGEGDVYTCMGCRSFLTPDRSGNGYDNVAKAGNYEPGKPKYYGRFNQGVVTINLPDVALSAKGDMDRFWEIFDERLELCHRALRCRHERLLGTLSDAAPILWQYGALARLDKGERIDKLLYGGYSTISLGYAGLYECVKAMTGHSHTDHEATPFALSVMQRMNDKCNEWKAAENIDYSLYGTPLESTTYKFAKCLQRRFGIIEGITDKGYITNSYHVHVSEEIDAFTKLQFESEFQRLSPGGAISYVEVPNMQDNLEAVISVMQYIYDHIMYAELNTKSDYCQECGYDGEIKIVEDDGKLVWECPNCGNRDQSKMNVARRTCGYIGTQFWNQGRTEEIKDRVLHL</sequence>
<dbReference type="InterPro" id="IPR005144">
    <property type="entry name" value="ATP-cone_dom"/>
</dbReference>
<dbReference type="AlphaFoldDB" id="A0A7S7M802"/>
<dbReference type="RefSeq" id="WP_194370639.1">
    <property type="nucleotide sequence ID" value="NZ_CP063767.1"/>
</dbReference>
<dbReference type="PROSITE" id="PS51161">
    <property type="entry name" value="ATP_CONE"/>
    <property type="match status" value="1"/>
</dbReference>
<evidence type="ECO:0000256" key="3">
    <source>
        <dbReference type="ARBA" id="ARBA00022840"/>
    </source>
</evidence>
<accession>A0A7S7M802</accession>
<dbReference type="GO" id="GO:0006260">
    <property type="term" value="P:DNA replication"/>
    <property type="evidence" value="ECO:0007669"/>
    <property type="project" value="InterPro"/>
</dbReference>
<dbReference type="PANTHER" id="PTHR21075">
    <property type="entry name" value="ANAEROBIC RIBONUCLEOSIDE-TRIPHOSPHATE REDUCTASE"/>
    <property type="match status" value="1"/>
</dbReference>
<dbReference type="Pfam" id="PF03477">
    <property type="entry name" value="ATP-cone"/>
    <property type="match status" value="1"/>
</dbReference>
<evidence type="ECO:0000259" key="7">
    <source>
        <dbReference type="PROSITE" id="PS51161"/>
    </source>
</evidence>